<gene>
    <name evidence="1" type="primary">iaaA</name>
    <name evidence="1" type="ORF">EKPJFOCH_2347</name>
</gene>
<dbReference type="InterPro" id="IPR029055">
    <property type="entry name" value="Ntn_hydrolases_N"/>
</dbReference>
<dbReference type="Proteomes" id="UP001055101">
    <property type="component" value="Unassembled WGS sequence"/>
</dbReference>
<sequence>MSDTQTIALALHGGAIPNRSRDYARDIENMRGLVETARDRLRAGTSALDVAVETIAALEASGLYAAGRGSSPNSAGHYELDASLVDGTTGAAGAVAALQGFRSPIRAARAVMEATPHVLLAGDGAAIFAREQGLDAIEPGQDWFTHAGLEGGLPPPGELAHGTVGCVVRDAQGRLAGGTSTGGVFGKLPGRVGDTPLVGAGVWADRAVAVSCTGQGEYFIRAAAAAQVAMRMRFGRASLEDATRGALADVAALGGEGGLIAIDAEGRVVMPFNAAGMKRAALHRDGTIEAAAF</sequence>
<name>A0ABQ4TQE6_9HYPH</name>
<dbReference type="SUPFAM" id="SSF56235">
    <property type="entry name" value="N-terminal nucleophile aminohydrolases (Ntn hydrolases)"/>
    <property type="match status" value="1"/>
</dbReference>
<comment type="caution">
    <text evidence="1">The sequence shown here is derived from an EMBL/GenBank/DDBJ whole genome shotgun (WGS) entry which is preliminary data.</text>
</comment>
<organism evidence="1 2">
    <name type="scientific">Methylobacterium thuringiense</name>
    <dbReference type="NCBI Taxonomy" id="1003091"/>
    <lineage>
        <taxon>Bacteria</taxon>
        <taxon>Pseudomonadati</taxon>
        <taxon>Pseudomonadota</taxon>
        <taxon>Alphaproteobacteria</taxon>
        <taxon>Hyphomicrobiales</taxon>
        <taxon>Methylobacteriaceae</taxon>
        <taxon>Methylobacterium</taxon>
    </lineage>
</organism>
<dbReference type="InterPro" id="IPR000246">
    <property type="entry name" value="Peptidase_T2"/>
</dbReference>
<evidence type="ECO:0000313" key="2">
    <source>
        <dbReference type="Proteomes" id="UP001055101"/>
    </source>
</evidence>
<dbReference type="EMBL" id="BPRA01000010">
    <property type="protein sequence ID" value="GJE55850.1"/>
    <property type="molecule type" value="Genomic_DNA"/>
</dbReference>
<reference evidence="1" key="1">
    <citation type="journal article" date="2021" name="Front. Microbiol.">
        <title>Comprehensive Comparative Genomics and Phenotyping of Methylobacterium Species.</title>
        <authorList>
            <person name="Alessa O."/>
            <person name="Ogura Y."/>
            <person name="Fujitani Y."/>
            <person name="Takami H."/>
            <person name="Hayashi T."/>
            <person name="Sahin N."/>
            <person name="Tani A."/>
        </authorList>
    </citation>
    <scope>NUCLEOTIDE SEQUENCE</scope>
    <source>
        <strain evidence="1">DSM 23674</strain>
    </source>
</reference>
<dbReference type="PANTHER" id="PTHR10188">
    <property type="entry name" value="L-ASPARAGINASE"/>
    <property type="match status" value="1"/>
</dbReference>
<accession>A0ABQ4TQE6</accession>
<dbReference type="Gene3D" id="3.60.20.30">
    <property type="entry name" value="(Glycosyl)asparaginase"/>
    <property type="match status" value="1"/>
</dbReference>
<reference evidence="1" key="2">
    <citation type="submission" date="2021-08" db="EMBL/GenBank/DDBJ databases">
        <authorList>
            <person name="Tani A."/>
            <person name="Ola A."/>
            <person name="Ogura Y."/>
            <person name="Katsura K."/>
            <person name="Hayashi T."/>
        </authorList>
    </citation>
    <scope>NUCLEOTIDE SEQUENCE</scope>
    <source>
        <strain evidence="1">DSM 23674</strain>
    </source>
</reference>
<dbReference type="Pfam" id="PF01112">
    <property type="entry name" value="Asparaginase_2"/>
    <property type="match status" value="2"/>
</dbReference>
<proteinExistence type="predicted"/>
<dbReference type="RefSeq" id="WP_238232018.1">
    <property type="nucleotide sequence ID" value="NZ_BPRA01000010.1"/>
</dbReference>
<protein>
    <submittedName>
        <fullName evidence="1">Isoaspartyl peptidase</fullName>
    </submittedName>
</protein>
<keyword evidence="2" id="KW-1185">Reference proteome</keyword>
<evidence type="ECO:0000313" key="1">
    <source>
        <dbReference type="EMBL" id="GJE55850.1"/>
    </source>
</evidence>
<dbReference type="PANTHER" id="PTHR10188:SF6">
    <property type="entry name" value="N(4)-(BETA-N-ACETYLGLUCOSAMINYL)-L-ASPARAGINASE"/>
    <property type="match status" value="1"/>
</dbReference>